<keyword evidence="8" id="KW-1185">Reference proteome</keyword>
<dbReference type="InterPro" id="IPR050974">
    <property type="entry name" value="Plant_ZF_CCCH"/>
</dbReference>
<evidence type="ECO:0000256" key="5">
    <source>
        <dbReference type="SAM" id="MobiDB-lite"/>
    </source>
</evidence>
<keyword evidence="3" id="KW-0862">Zinc</keyword>
<dbReference type="Pfam" id="PF00642">
    <property type="entry name" value="zf-CCCH"/>
    <property type="match status" value="1"/>
</dbReference>
<evidence type="ECO:0000256" key="1">
    <source>
        <dbReference type="ARBA" id="ARBA00022723"/>
    </source>
</evidence>
<gene>
    <name evidence="7" type="ORF">CASFOL_002307</name>
</gene>
<evidence type="ECO:0000256" key="4">
    <source>
        <dbReference type="ARBA" id="ARBA00023125"/>
    </source>
</evidence>
<dbReference type="PANTHER" id="PTHR12506">
    <property type="entry name" value="PROTEIN PHOSPHATASE RELATED"/>
    <property type="match status" value="1"/>
</dbReference>
<keyword evidence="1" id="KW-0479">Metal-binding</keyword>
<organism evidence="7 8">
    <name type="scientific">Castilleja foliolosa</name>
    <dbReference type="NCBI Taxonomy" id="1961234"/>
    <lineage>
        <taxon>Eukaryota</taxon>
        <taxon>Viridiplantae</taxon>
        <taxon>Streptophyta</taxon>
        <taxon>Embryophyta</taxon>
        <taxon>Tracheophyta</taxon>
        <taxon>Spermatophyta</taxon>
        <taxon>Magnoliopsida</taxon>
        <taxon>eudicotyledons</taxon>
        <taxon>Gunneridae</taxon>
        <taxon>Pentapetalae</taxon>
        <taxon>asterids</taxon>
        <taxon>lamiids</taxon>
        <taxon>Lamiales</taxon>
        <taxon>Orobanchaceae</taxon>
        <taxon>Pedicularideae</taxon>
        <taxon>Castillejinae</taxon>
        <taxon>Castilleja</taxon>
    </lineage>
</organism>
<keyword evidence="4" id="KW-0238">DNA-binding</keyword>
<dbReference type="PANTHER" id="PTHR12506:SF50">
    <property type="entry name" value="ZINC FINGER CCCH DOMAIN-CONTAINING PROTEIN 26"/>
    <property type="match status" value="1"/>
</dbReference>
<dbReference type="AlphaFoldDB" id="A0ABD3EE43"/>
<protein>
    <recommendedName>
        <fullName evidence="6">C3H1-type domain-containing protein</fullName>
    </recommendedName>
</protein>
<accession>A0ABD3EE43</accession>
<evidence type="ECO:0000313" key="8">
    <source>
        <dbReference type="Proteomes" id="UP001632038"/>
    </source>
</evidence>
<evidence type="ECO:0000313" key="7">
    <source>
        <dbReference type="EMBL" id="KAL3652626.1"/>
    </source>
</evidence>
<feature type="domain" description="C3H1-type" evidence="6">
    <location>
        <begin position="53"/>
        <end position="72"/>
    </location>
</feature>
<evidence type="ECO:0000256" key="3">
    <source>
        <dbReference type="ARBA" id="ARBA00022833"/>
    </source>
</evidence>
<evidence type="ECO:0000259" key="6">
    <source>
        <dbReference type="Pfam" id="PF00642"/>
    </source>
</evidence>
<feature type="region of interest" description="Disordered" evidence="5">
    <location>
        <begin position="33"/>
        <end position="54"/>
    </location>
</feature>
<dbReference type="GO" id="GO:0003677">
    <property type="term" value="F:DNA binding"/>
    <property type="evidence" value="ECO:0007669"/>
    <property type="project" value="UniProtKB-KW"/>
</dbReference>
<dbReference type="GO" id="GO:0008270">
    <property type="term" value="F:zinc ion binding"/>
    <property type="evidence" value="ECO:0007669"/>
    <property type="project" value="UniProtKB-KW"/>
</dbReference>
<name>A0ABD3EE43_9LAMI</name>
<dbReference type="Proteomes" id="UP001632038">
    <property type="component" value="Unassembled WGS sequence"/>
</dbReference>
<proteinExistence type="predicted"/>
<dbReference type="InterPro" id="IPR000571">
    <property type="entry name" value="Znf_CCCH"/>
</dbReference>
<keyword evidence="2" id="KW-0863">Zinc-finger</keyword>
<comment type="caution">
    <text evidence="7">The sequence shown here is derived from an EMBL/GenBank/DDBJ whole genome shotgun (WGS) entry which is preliminary data.</text>
</comment>
<evidence type="ECO:0000256" key="2">
    <source>
        <dbReference type="ARBA" id="ARBA00022771"/>
    </source>
</evidence>
<dbReference type="EMBL" id="JAVIJP010000005">
    <property type="protein sequence ID" value="KAL3652626.1"/>
    <property type="molecule type" value="Genomic_DNA"/>
</dbReference>
<reference evidence="8" key="1">
    <citation type="journal article" date="2024" name="IScience">
        <title>Strigolactones Initiate the Formation of Haustorium-like Structures in Castilleja.</title>
        <authorList>
            <person name="Buerger M."/>
            <person name="Peterson D."/>
            <person name="Chory J."/>
        </authorList>
    </citation>
    <scope>NUCLEOTIDE SEQUENCE [LARGE SCALE GENOMIC DNA]</scope>
</reference>
<sequence length="73" mass="8135">MPGNRKLQRNIFFSNSSAADKVEEVTRRFKIESKNDNNGGSAFDESGSYPERPGEPDCIYYLRTGTCGYGASF</sequence>